<name>A0A8S4PL79_OWEFU</name>
<feature type="signal peptide" evidence="1">
    <location>
        <begin position="1"/>
        <end position="19"/>
    </location>
</feature>
<dbReference type="EMBL" id="CAIIXF020000009">
    <property type="protein sequence ID" value="CAH1793940.1"/>
    <property type="molecule type" value="Genomic_DNA"/>
</dbReference>
<feature type="chain" id="PRO_5035750943" description="Apple domain-containing protein" evidence="1">
    <location>
        <begin position="20"/>
        <end position="184"/>
    </location>
</feature>
<dbReference type="AlphaFoldDB" id="A0A8S4PL79"/>
<dbReference type="Gene3D" id="3.50.4.10">
    <property type="entry name" value="Hepatocyte Growth Factor"/>
    <property type="match status" value="1"/>
</dbReference>
<keyword evidence="4" id="KW-1185">Reference proteome</keyword>
<keyword evidence="1" id="KW-0732">Signal</keyword>
<feature type="domain" description="Apple" evidence="2">
    <location>
        <begin position="19"/>
        <end position="93"/>
    </location>
</feature>
<reference evidence="3" key="1">
    <citation type="submission" date="2022-03" db="EMBL/GenBank/DDBJ databases">
        <authorList>
            <person name="Martin C."/>
        </authorList>
    </citation>
    <scope>NUCLEOTIDE SEQUENCE</scope>
</reference>
<dbReference type="SUPFAM" id="SSF57414">
    <property type="entry name" value="Hairpin loop containing domain-like"/>
    <property type="match status" value="2"/>
</dbReference>
<organism evidence="3 4">
    <name type="scientific">Owenia fusiformis</name>
    <name type="common">Polychaete worm</name>
    <dbReference type="NCBI Taxonomy" id="6347"/>
    <lineage>
        <taxon>Eukaryota</taxon>
        <taxon>Metazoa</taxon>
        <taxon>Spiralia</taxon>
        <taxon>Lophotrochozoa</taxon>
        <taxon>Annelida</taxon>
        <taxon>Polychaeta</taxon>
        <taxon>Sedentaria</taxon>
        <taxon>Canalipalpata</taxon>
        <taxon>Sabellida</taxon>
        <taxon>Oweniida</taxon>
        <taxon>Oweniidae</taxon>
        <taxon>Owenia</taxon>
    </lineage>
</organism>
<evidence type="ECO:0000256" key="1">
    <source>
        <dbReference type="SAM" id="SignalP"/>
    </source>
</evidence>
<dbReference type="InterPro" id="IPR003609">
    <property type="entry name" value="Pan_app"/>
</dbReference>
<protein>
    <recommendedName>
        <fullName evidence="2">Apple domain-containing protein</fullName>
    </recommendedName>
</protein>
<evidence type="ECO:0000313" key="3">
    <source>
        <dbReference type="EMBL" id="CAH1793940.1"/>
    </source>
</evidence>
<feature type="domain" description="Apple" evidence="2">
    <location>
        <begin position="116"/>
        <end position="184"/>
    </location>
</feature>
<dbReference type="Pfam" id="PF00024">
    <property type="entry name" value="PAN_1"/>
    <property type="match status" value="2"/>
</dbReference>
<dbReference type="Proteomes" id="UP000749559">
    <property type="component" value="Unassembled WGS sequence"/>
</dbReference>
<accession>A0A8S4PL79</accession>
<proteinExistence type="predicted"/>
<evidence type="ECO:0000259" key="2">
    <source>
        <dbReference type="PROSITE" id="PS50948"/>
    </source>
</evidence>
<dbReference type="PROSITE" id="PS50948">
    <property type="entry name" value="PAN"/>
    <property type="match status" value="2"/>
</dbReference>
<sequence length="184" mass="20720">MSIISAFIVLVILAATCICDEKVKWLKLSNGCIIGHNNQVHTNVDNIWLCMHLCNTAVGFICNSFEYHASSKKCQLSEDYSNSTAYAYFKVPCPYQGWEYWQRYTLGSRLDIPNACIKVTLKNFIATHSNIGSKNYCFLICLFTSGCKSVNYHSGNQKCTLTKATYATGTLYVPCPGYVYVEKH</sequence>
<evidence type="ECO:0000313" key="4">
    <source>
        <dbReference type="Proteomes" id="UP000749559"/>
    </source>
</evidence>
<gene>
    <name evidence="3" type="ORF">OFUS_LOCUS18720</name>
</gene>
<comment type="caution">
    <text evidence="3">The sequence shown here is derived from an EMBL/GenBank/DDBJ whole genome shotgun (WGS) entry which is preliminary data.</text>
</comment>